<keyword evidence="2" id="KW-1185">Reference proteome</keyword>
<protein>
    <submittedName>
        <fullName evidence="1">Uncharacterized protein</fullName>
    </submittedName>
</protein>
<organism evidence="1 2">
    <name type="scientific">Blastococcus carthaginiensis</name>
    <dbReference type="NCBI Taxonomy" id="3050034"/>
    <lineage>
        <taxon>Bacteria</taxon>
        <taxon>Bacillati</taxon>
        <taxon>Actinomycetota</taxon>
        <taxon>Actinomycetes</taxon>
        <taxon>Geodermatophilales</taxon>
        <taxon>Geodermatophilaceae</taxon>
        <taxon>Blastococcus</taxon>
    </lineage>
</organism>
<dbReference type="RefSeq" id="WP_305998318.1">
    <property type="nucleotide sequence ID" value="NZ_JASNFN010000002.1"/>
</dbReference>
<name>A0ABT9I8W2_9ACTN</name>
<accession>A0ABT9I8W2</accession>
<gene>
    <name evidence="1" type="ORF">QOZ88_03030</name>
</gene>
<evidence type="ECO:0000313" key="1">
    <source>
        <dbReference type="EMBL" id="MDP5181599.1"/>
    </source>
</evidence>
<sequence length="85" mass="9159">MHIRAARGWVADHAEDALPDDRSAALLVRVWLEDGTDQFRARVTAVGRDESEDDRTVALASSPSELVHAVGEWLDGFVGGGATTE</sequence>
<dbReference type="Proteomes" id="UP001233673">
    <property type="component" value="Unassembled WGS sequence"/>
</dbReference>
<dbReference type="EMBL" id="JASNFN010000002">
    <property type="protein sequence ID" value="MDP5181599.1"/>
    <property type="molecule type" value="Genomic_DNA"/>
</dbReference>
<evidence type="ECO:0000313" key="2">
    <source>
        <dbReference type="Proteomes" id="UP001233673"/>
    </source>
</evidence>
<comment type="caution">
    <text evidence="1">The sequence shown here is derived from an EMBL/GenBank/DDBJ whole genome shotgun (WGS) entry which is preliminary data.</text>
</comment>
<reference evidence="2" key="1">
    <citation type="submission" date="2023-05" db="EMBL/GenBank/DDBJ databases">
        <title>Draft genome of Pseudofrankia sp. BMG5.37.</title>
        <authorList>
            <person name="Gtari M."/>
            <person name="Ghodhbane F."/>
            <person name="Sbissi I."/>
        </authorList>
    </citation>
    <scope>NUCLEOTIDE SEQUENCE [LARGE SCALE GENOMIC DNA]</scope>
    <source>
        <strain evidence="2">BMG 814</strain>
    </source>
</reference>
<proteinExistence type="predicted"/>